<dbReference type="AlphaFoldDB" id="A0A4R3N729"/>
<evidence type="ECO:0000313" key="1">
    <source>
        <dbReference type="EMBL" id="TCT25068.1"/>
    </source>
</evidence>
<proteinExistence type="predicted"/>
<evidence type="ECO:0000313" key="2">
    <source>
        <dbReference type="Proteomes" id="UP000294650"/>
    </source>
</evidence>
<name>A0A4R3N729_9BACI</name>
<accession>A0A4R3N729</accession>
<reference evidence="1 2" key="1">
    <citation type="submission" date="2019-03" db="EMBL/GenBank/DDBJ databases">
        <title>Genomic Encyclopedia of Type Strains, Phase IV (KMG-IV): sequencing the most valuable type-strain genomes for metagenomic binning, comparative biology and taxonomic classification.</title>
        <authorList>
            <person name="Goeker M."/>
        </authorList>
    </citation>
    <scope>NUCLEOTIDE SEQUENCE [LARGE SCALE GENOMIC DNA]</scope>
    <source>
        <strain evidence="1 2">DSM 25894</strain>
    </source>
</reference>
<sequence length="50" mass="5968">MERQSRVRTGVSLVYPISVFPDERKEKLQSRMLTSIYESFFSPKKTGFFY</sequence>
<gene>
    <name evidence="1" type="ORF">EDD68_104139</name>
</gene>
<dbReference type="EMBL" id="SMAN01000004">
    <property type="protein sequence ID" value="TCT25068.1"/>
    <property type="molecule type" value="Genomic_DNA"/>
</dbReference>
<dbReference type="Proteomes" id="UP000294650">
    <property type="component" value="Unassembled WGS sequence"/>
</dbReference>
<comment type="caution">
    <text evidence="1">The sequence shown here is derived from an EMBL/GenBank/DDBJ whole genome shotgun (WGS) entry which is preliminary data.</text>
</comment>
<keyword evidence="2" id="KW-1185">Reference proteome</keyword>
<protein>
    <submittedName>
        <fullName evidence="1">Uncharacterized protein</fullName>
    </submittedName>
</protein>
<organism evidence="1 2">
    <name type="scientific">Melghiribacillus thermohalophilus</name>
    <dbReference type="NCBI Taxonomy" id="1324956"/>
    <lineage>
        <taxon>Bacteria</taxon>
        <taxon>Bacillati</taxon>
        <taxon>Bacillota</taxon>
        <taxon>Bacilli</taxon>
        <taxon>Bacillales</taxon>
        <taxon>Bacillaceae</taxon>
        <taxon>Melghiribacillus</taxon>
    </lineage>
</organism>